<dbReference type="PANTHER" id="PTHR46663:SF2">
    <property type="entry name" value="GGDEF DOMAIN-CONTAINING PROTEIN"/>
    <property type="match status" value="1"/>
</dbReference>
<protein>
    <submittedName>
        <fullName evidence="3">GGDEF domain-containing protein</fullName>
    </submittedName>
</protein>
<dbReference type="InterPro" id="IPR029016">
    <property type="entry name" value="GAF-like_dom_sf"/>
</dbReference>
<dbReference type="Pfam" id="PF13185">
    <property type="entry name" value="GAF_2"/>
    <property type="match status" value="1"/>
</dbReference>
<dbReference type="AlphaFoldDB" id="A0A254NIM5"/>
<dbReference type="PANTHER" id="PTHR46663">
    <property type="entry name" value="DIGUANYLATE CYCLASE DGCT-RELATED"/>
    <property type="match status" value="1"/>
</dbReference>
<dbReference type="OrthoDB" id="9813903at2"/>
<evidence type="ECO:0000256" key="1">
    <source>
        <dbReference type="SAM" id="MobiDB-lite"/>
    </source>
</evidence>
<evidence type="ECO:0000259" key="2">
    <source>
        <dbReference type="PROSITE" id="PS50887"/>
    </source>
</evidence>
<proteinExistence type="predicted"/>
<evidence type="ECO:0000313" key="4">
    <source>
        <dbReference type="Proteomes" id="UP000197446"/>
    </source>
</evidence>
<dbReference type="Gene3D" id="3.30.70.270">
    <property type="match status" value="1"/>
</dbReference>
<organism evidence="3 4">
    <name type="scientific">Roseateles puraquae</name>
    <dbReference type="NCBI Taxonomy" id="431059"/>
    <lineage>
        <taxon>Bacteria</taxon>
        <taxon>Pseudomonadati</taxon>
        <taxon>Pseudomonadota</taxon>
        <taxon>Betaproteobacteria</taxon>
        <taxon>Burkholderiales</taxon>
        <taxon>Sphaerotilaceae</taxon>
        <taxon>Roseateles</taxon>
    </lineage>
</organism>
<dbReference type="InterPro" id="IPR000160">
    <property type="entry name" value="GGDEF_dom"/>
</dbReference>
<keyword evidence="4" id="KW-1185">Reference proteome</keyword>
<reference evidence="3 4" key="1">
    <citation type="journal article" date="2007" name="Int. J. Syst. Evol. Microbiol.">
        <title>Description of Pelomonas aquatica sp. nov. and Pelomonas puraquae sp. nov., isolated from industrial and haemodialysis water.</title>
        <authorList>
            <person name="Gomila M."/>
            <person name="Bowien B."/>
            <person name="Falsen E."/>
            <person name="Moore E.R."/>
            <person name="Lalucat J."/>
        </authorList>
    </citation>
    <scope>NUCLEOTIDE SEQUENCE [LARGE SCALE GENOMIC DNA]</scope>
    <source>
        <strain evidence="3 4">CCUG 52769</strain>
    </source>
</reference>
<dbReference type="SUPFAM" id="SSF55781">
    <property type="entry name" value="GAF domain-like"/>
    <property type="match status" value="1"/>
</dbReference>
<dbReference type="PROSITE" id="PS50887">
    <property type="entry name" value="GGDEF"/>
    <property type="match status" value="1"/>
</dbReference>
<gene>
    <name evidence="3" type="ORF">CDO81_09200</name>
</gene>
<dbReference type="CDD" id="cd01949">
    <property type="entry name" value="GGDEF"/>
    <property type="match status" value="1"/>
</dbReference>
<dbReference type="Pfam" id="PF00990">
    <property type="entry name" value="GGDEF"/>
    <property type="match status" value="1"/>
</dbReference>
<dbReference type="Proteomes" id="UP000197446">
    <property type="component" value="Unassembled WGS sequence"/>
</dbReference>
<evidence type="ECO:0000313" key="3">
    <source>
        <dbReference type="EMBL" id="OWR04743.1"/>
    </source>
</evidence>
<dbReference type="SMART" id="SM00267">
    <property type="entry name" value="GGDEF"/>
    <property type="match status" value="1"/>
</dbReference>
<accession>A0A254NIM5</accession>
<feature type="domain" description="GGDEF" evidence="2">
    <location>
        <begin position="224"/>
        <end position="357"/>
    </location>
</feature>
<dbReference type="EMBL" id="NISI01000002">
    <property type="protein sequence ID" value="OWR04743.1"/>
    <property type="molecule type" value="Genomic_DNA"/>
</dbReference>
<feature type="region of interest" description="Disordered" evidence="1">
    <location>
        <begin position="1"/>
        <end position="23"/>
    </location>
</feature>
<dbReference type="Gene3D" id="3.30.450.40">
    <property type="match status" value="1"/>
</dbReference>
<dbReference type="InterPro" id="IPR029787">
    <property type="entry name" value="Nucleotide_cyclase"/>
</dbReference>
<name>A0A254NIM5_9BURK</name>
<dbReference type="InterPro" id="IPR052163">
    <property type="entry name" value="DGC-Regulatory_Protein"/>
</dbReference>
<comment type="caution">
    <text evidence="3">The sequence shown here is derived from an EMBL/GenBank/DDBJ whole genome shotgun (WGS) entry which is preliminary data.</text>
</comment>
<dbReference type="NCBIfam" id="TIGR00254">
    <property type="entry name" value="GGDEF"/>
    <property type="match status" value="1"/>
</dbReference>
<dbReference type="InterPro" id="IPR043128">
    <property type="entry name" value="Rev_trsase/Diguanyl_cyclase"/>
</dbReference>
<dbReference type="SMART" id="SM00065">
    <property type="entry name" value="GAF"/>
    <property type="match status" value="1"/>
</dbReference>
<dbReference type="InterPro" id="IPR003018">
    <property type="entry name" value="GAF"/>
</dbReference>
<sequence length="357" mass="38422">MQRAAIGRRDAVGARPAGASETRVPTRDKLLEVIAIQTEVARQGLDLGGVMSLVVHRTLALVDADGAAVELAEGDDMVYRAAAGMAGGCLGLRLQRQASLSGLCVAQGQALYCDDAELDPRTDRAACIRVGLRSMVVVPLRHQGETVGVLKAMSARTGHFDKRHVALLTLLSELVAASMYFATRYAPGELFHKATHDGLTDLPNRSLFLDRLRSSLAQGARDRQAFAVVILDMDGLKRINDTHGHRVGDAVLTEFARRLAAGVRQSDTAARLGGDEFALLLRPLAVDGGLQAMIDRLADQLNGSFEFEGRALQIGASLGAASFPDDGRDLDALLELADQRMYLHKRDCRRAMAQVFA</sequence>
<dbReference type="SUPFAM" id="SSF55073">
    <property type="entry name" value="Nucleotide cyclase"/>
    <property type="match status" value="1"/>
</dbReference>